<organism evidence="1 2">
    <name type="scientific">Allofrancisella frigidaquae</name>
    <dbReference type="NCBI Taxonomy" id="1085644"/>
    <lineage>
        <taxon>Bacteria</taxon>
        <taxon>Pseudomonadati</taxon>
        <taxon>Pseudomonadota</taxon>
        <taxon>Gammaproteobacteria</taxon>
        <taxon>Thiotrichales</taxon>
        <taxon>Francisellaceae</taxon>
        <taxon>Allofrancisella</taxon>
    </lineage>
</organism>
<proteinExistence type="predicted"/>
<reference evidence="1 2" key="1">
    <citation type="submission" date="2019-03" db="EMBL/GenBank/DDBJ databases">
        <title>Complete Genome Sequence of Allofrancisella frigidaquae Strain SYSU 10HL1970 Isolated from Water-Cooling Systems in China.</title>
        <authorList>
            <person name="Ohrman C."/>
            <person name="Uneklint I."/>
            <person name="Sjodin A."/>
        </authorList>
    </citation>
    <scope>NUCLEOTIDE SEQUENCE [LARGE SCALE GENOMIC DNA]</scope>
    <source>
        <strain evidence="1 2">SYSU 10HL1970</strain>
    </source>
</reference>
<accession>A0A6M3HTA2</accession>
<evidence type="ECO:0000313" key="1">
    <source>
        <dbReference type="EMBL" id="QIV94317.1"/>
    </source>
</evidence>
<sequence>MDMVDMIYITDWWENKLPTLEQIKIGACTFDIQCMLIQNDGYKFILGRGNGQPRIWYKSKSESCWRAFTGFRPMGGMQKGDEYNENYRGAGYVFECMVISELDEKFDNIFRIAEREKKIEPSSGLYRLIAKYEHDNSDLFKYLVAQDEDKLVNQAKVAQYYSSEVKLSHPMKDANEFPSKFLGIFQHGENFSQIDNTYIQADYRGELLGAVYLKDYYNLFSAALRAVHVDHRRSHHDALDDDIDIDTYQFEYNEKMYCYEIASTINSRPHYYTKNHKRLKVDAKVVWVRTLYQLDNNEVSSFGNYKVIPIEMAALVQKPCDYQHQVADVYKKEINEQGLIGNTYILLSVINEITSPIIQQYKLINNEPLLSGNSEPMLDGVKFKYTYTTVPSSKLLQLNRPFLLSEANIFKQTVIQPQQIIINIDYDVISSKLIDSIIEGIMRYKALWEMRNRNKKTVERREDAKKFKLGHHGDTGLRRAAELKRCIAQAVDLEAVDSYLVSCFKDNNIGNEKHIFRAIKSEPYSLFTLVNLSLLYVLKNFKFDWQYDGNLKYIPLIHALYSCFSKDDIQAGPDKFVNCVEPVSSKYLDFVKKIDTKSKSPVQELIIKRKQIVII</sequence>
<protein>
    <submittedName>
        <fullName evidence="1">Uncharacterized protein</fullName>
    </submittedName>
</protein>
<dbReference type="KEGG" id="afri:E3E15_02675"/>
<dbReference type="Proteomes" id="UP000503320">
    <property type="component" value="Chromosome"/>
</dbReference>
<keyword evidence="2" id="KW-1185">Reference proteome</keyword>
<dbReference type="AlphaFoldDB" id="A0A6M3HTA2"/>
<evidence type="ECO:0000313" key="2">
    <source>
        <dbReference type="Proteomes" id="UP000503320"/>
    </source>
</evidence>
<dbReference type="EMBL" id="CP038017">
    <property type="protein sequence ID" value="QIV94317.1"/>
    <property type="molecule type" value="Genomic_DNA"/>
</dbReference>
<name>A0A6M3HTA2_9GAMM</name>
<gene>
    <name evidence="1" type="ORF">E3E15_02675</name>
</gene>